<organism evidence="4 5">
    <name type="scientific">Apolygus lucorum</name>
    <name type="common">Small green plant bug</name>
    <name type="synonym">Lygocoris lucorum</name>
    <dbReference type="NCBI Taxonomy" id="248454"/>
    <lineage>
        <taxon>Eukaryota</taxon>
        <taxon>Metazoa</taxon>
        <taxon>Ecdysozoa</taxon>
        <taxon>Arthropoda</taxon>
        <taxon>Hexapoda</taxon>
        <taxon>Insecta</taxon>
        <taxon>Pterygota</taxon>
        <taxon>Neoptera</taxon>
        <taxon>Paraneoptera</taxon>
        <taxon>Hemiptera</taxon>
        <taxon>Heteroptera</taxon>
        <taxon>Panheteroptera</taxon>
        <taxon>Cimicomorpha</taxon>
        <taxon>Miridae</taxon>
        <taxon>Mirini</taxon>
        <taxon>Apolygus</taxon>
    </lineage>
</organism>
<evidence type="ECO:0000259" key="3">
    <source>
        <dbReference type="PROSITE" id="PS51031"/>
    </source>
</evidence>
<comment type="caution">
    <text evidence="4">The sequence shown here is derived from an EMBL/GenBank/DDBJ whole genome shotgun (WGS) entry which is preliminary data.</text>
</comment>
<dbReference type="Pfam" id="PF02944">
    <property type="entry name" value="BESS"/>
    <property type="match status" value="1"/>
</dbReference>
<evidence type="ECO:0000313" key="4">
    <source>
        <dbReference type="EMBL" id="KAF6207094.1"/>
    </source>
</evidence>
<dbReference type="PROSITE" id="PS51031">
    <property type="entry name" value="BESS"/>
    <property type="match status" value="1"/>
</dbReference>
<dbReference type="AlphaFoldDB" id="A0A8S9XEZ2"/>
<dbReference type="EMBL" id="WIXP02000008">
    <property type="protein sequence ID" value="KAF6207094.1"/>
    <property type="molecule type" value="Genomic_DNA"/>
</dbReference>
<dbReference type="InterPro" id="IPR004210">
    <property type="entry name" value="BESS_motif"/>
</dbReference>
<dbReference type="Proteomes" id="UP000466442">
    <property type="component" value="Unassembled WGS sequence"/>
</dbReference>
<evidence type="ECO:0000313" key="5">
    <source>
        <dbReference type="Proteomes" id="UP000466442"/>
    </source>
</evidence>
<evidence type="ECO:0000256" key="1">
    <source>
        <dbReference type="PROSITE-ProRule" id="PRU00371"/>
    </source>
</evidence>
<name>A0A8S9XEZ2_APOLU</name>
<dbReference type="GO" id="GO:0005634">
    <property type="term" value="C:nucleus"/>
    <property type="evidence" value="ECO:0007669"/>
    <property type="project" value="UniProtKB-SubCell"/>
</dbReference>
<dbReference type="GO" id="GO:0003677">
    <property type="term" value="F:DNA binding"/>
    <property type="evidence" value="ECO:0007669"/>
    <property type="project" value="InterPro"/>
</dbReference>
<accession>A0A8S9XEZ2</accession>
<sequence length="208" mass="23782">MSFTSEEDEILIDFEKNHECLFNVATKDFRNTQLKLSPWKEMGTTINKTEGLFRRRTLFPEIGKRKINPSSSGSDDTSEGGRSPLSIPQPKKQRKTSLSEERMQILKQIAAKNSSPYEMDENDLFFSSMAKSVKRLPPPEQARIRMEVGQLVGSAEVAHFSRDIVEEQWAQTKIFDEFILIRQQMTANWGKCTSSVDTAPKVDTWTLT</sequence>
<keyword evidence="1" id="KW-0539">Nucleus</keyword>
<comment type="subcellular location">
    <subcellularLocation>
        <location evidence="1">Nucleus</location>
    </subcellularLocation>
</comment>
<feature type="compositionally biased region" description="Low complexity" evidence="2">
    <location>
        <begin position="70"/>
        <end position="83"/>
    </location>
</feature>
<evidence type="ECO:0000256" key="2">
    <source>
        <dbReference type="SAM" id="MobiDB-lite"/>
    </source>
</evidence>
<protein>
    <recommendedName>
        <fullName evidence="3">BESS domain-containing protein</fullName>
    </recommendedName>
</protein>
<feature type="domain" description="BESS" evidence="3">
    <location>
        <begin position="119"/>
        <end position="158"/>
    </location>
</feature>
<reference evidence="4" key="1">
    <citation type="journal article" date="2021" name="Mol. Ecol. Resour.">
        <title>Apolygus lucorum genome provides insights into omnivorousness and mesophyll feeding.</title>
        <authorList>
            <person name="Liu Y."/>
            <person name="Liu H."/>
            <person name="Wang H."/>
            <person name="Huang T."/>
            <person name="Liu B."/>
            <person name="Yang B."/>
            <person name="Yin L."/>
            <person name="Li B."/>
            <person name="Zhang Y."/>
            <person name="Zhang S."/>
            <person name="Jiang F."/>
            <person name="Zhang X."/>
            <person name="Ren Y."/>
            <person name="Wang B."/>
            <person name="Wang S."/>
            <person name="Lu Y."/>
            <person name="Wu K."/>
            <person name="Fan W."/>
            <person name="Wang G."/>
        </authorList>
    </citation>
    <scope>NUCLEOTIDE SEQUENCE</scope>
    <source>
        <strain evidence="4">12Hb</strain>
    </source>
</reference>
<gene>
    <name evidence="4" type="ORF">GE061_018333</name>
</gene>
<dbReference type="OrthoDB" id="6416242at2759"/>
<proteinExistence type="predicted"/>
<feature type="region of interest" description="Disordered" evidence="2">
    <location>
        <begin position="63"/>
        <end position="100"/>
    </location>
</feature>
<keyword evidence="5" id="KW-1185">Reference proteome</keyword>